<dbReference type="InterPro" id="IPR005116">
    <property type="entry name" value="Transp-assoc_OB_typ1"/>
</dbReference>
<dbReference type="InterPro" id="IPR008995">
    <property type="entry name" value="Mo/tungstate-bd_C_term_dom"/>
</dbReference>
<dbReference type="InterPro" id="IPR004606">
    <property type="entry name" value="Mop_domain"/>
</dbReference>
<evidence type="ECO:0000313" key="7">
    <source>
        <dbReference type="Proteomes" id="UP000199693"/>
    </source>
</evidence>
<organism evidence="4 7">
    <name type="scientific">Pseudomonas delhiensis</name>
    <dbReference type="NCBI Taxonomy" id="366289"/>
    <lineage>
        <taxon>Bacteria</taxon>
        <taxon>Pseudomonadati</taxon>
        <taxon>Pseudomonadota</taxon>
        <taxon>Gammaproteobacteria</taxon>
        <taxon>Pseudomonadales</taxon>
        <taxon>Pseudomonadaceae</taxon>
        <taxon>Pseudomonas</taxon>
    </lineage>
</organism>
<sequence>MKVSARNVFRGKVRQLRNGAVNAEVVVQLPGGNDLVAIVTEESVKSLGLAQGKDVVALVKAPWVMLMTDAEGIRLSARNCLAGTVKSVADGAVNAEVVLDLGGGSEVVAVVTRDAVAELGLAAGVKATAVIKASHVILGVPS</sequence>
<reference evidence="5 6" key="2">
    <citation type="submission" date="2017-06" db="EMBL/GenBank/DDBJ databases">
        <authorList>
            <person name="Varghese N."/>
            <person name="Submissions S."/>
        </authorList>
    </citation>
    <scope>NUCLEOTIDE SEQUENCE [LARGE SCALE GENOMIC DNA]</scope>
    <source>
        <strain evidence="5 6">RLD-1</strain>
    </source>
</reference>
<keyword evidence="6" id="KW-1185">Reference proteome</keyword>
<dbReference type="AlphaFoldDB" id="A0A239NFC2"/>
<keyword evidence="1 2" id="KW-0500">Molybdenum</keyword>
<dbReference type="SUPFAM" id="SSF50331">
    <property type="entry name" value="MOP-like"/>
    <property type="match status" value="2"/>
</dbReference>
<dbReference type="Proteomes" id="UP000199693">
    <property type="component" value="Unassembled WGS sequence"/>
</dbReference>
<dbReference type="Pfam" id="PF03459">
    <property type="entry name" value="TOBE"/>
    <property type="match status" value="2"/>
</dbReference>
<evidence type="ECO:0000313" key="5">
    <source>
        <dbReference type="EMBL" id="SNT53626.1"/>
    </source>
</evidence>
<dbReference type="PROSITE" id="PS51866">
    <property type="entry name" value="MOP"/>
    <property type="match status" value="2"/>
</dbReference>
<dbReference type="EMBL" id="FZPC01000044">
    <property type="protein sequence ID" value="SNT53626.1"/>
    <property type="molecule type" value="Genomic_DNA"/>
</dbReference>
<evidence type="ECO:0000256" key="2">
    <source>
        <dbReference type="PROSITE-ProRule" id="PRU01213"/>
    </source>
</evidence>
<evidence type="ECO:0000313" key="4">
    <source>
        <dbReference type="EMBL" id="SDK36012.1"/>
    </source>
</evidence>
<dbReference type="PANTHER" id="PTHR30432:SF1">
    <property type="entry name" value="DNA-BINDING TRANSCRIPTIONAL DUAL REGULATOR MODE"/>
    <property type="match status" value="1"/>
</dbReference>
<dbReference type="NCBIfam" id="TIGR00638">
    <property type="entry name" value="Mop"/>
    <property type="match status" value="2"/>
</dbReference>
<dbReference type="EMBL" id="FNEC01000036">
    <property type="protein sequence ID" value="SDK36012.1"/>
    <property type="molecule type" value="Genomic_DNA"/>
</dbReference>
<gene>
    <name evidence="4" type="ORF">SAMN05216189_103610</name>
    <name evidence="5" type="ORF">SAMN06295949_14427</name>
</gene>
<name>A0A239NFC2_9PSED</name>
<reference evidence="4 7" key="1">
    <citation type="submission" date="2016-10" db="EMBL/GenBank/DDBJ databases">
        <authorList>
            <person name="de Groot N.N."/>
        </authorList>
    </citation>
    <scope>NUCLEOTIDE SEQUENCE [LARGE SCALE GENOMIC DNA]</scope>
    <source>
        <strain evidence="4 7">CCM 7361</strain>
    </source>
</reference>
<dbReference type="InterPro" id="IPR051815">
    <property type="entry name" value="Molybdate_resp_trans_reg"/>
</dbReference>
<feature type="domain" description="Mop" evidence="3">
    <location>
        <begin position="74"/>
        <end position="140"/>
    </location>
</feature>
<feature type="domain" description="Mop" evidence="3">
    <location>
        <begin position="2"/>
        <end position="68"/>
    </location>
</feature>
<dbReference type="Proteomes" id="UP000198309">
    <property type="component" value="Unassembled WGS sequence"/>
</dbReference>
<dbReference type="Gene3D" id="2.40.50.100">
    <property type="match status" value="2"/>
</dbReference>
<dbReference type="RefSeq" id="WP_089394619.1">
    <property type="nucleotide sequence ID" value="NZ_FNEC01000036.1"/>
</dbReference>
<evidence type="ECO:0000259" key="3">
    <source>
        <dbReference type="PROSITE" id="PS51866"/>
    </source>
</evidence>
<dbReference type="GO" id="GO:0015689">
    <property type="term" value="P:molybdate ion transport"/>
    <property type="evidence" value="ECO:0007669"/>
    <property type="project" value="InterPro"/>
</dbReference>
<accession>A0A239NFC2</accession>
<dbReference type="PANTHER" id="PTHR30432">
    <property type="entry name" value="TRANSCRIPTIONAL REGULATOR MODE"/>
    <property type="match status" value="1"/>
</dbReference>
<evidence type="ECO:0000313" key="6">
    <source>
        <dbReference type="Proteomes" id="UP000198309"/>
    </source>
</evidence>
<proteinExistence type="predicted"/>
<protein>
    <submittedName>
        <fullName evidence="4">Molybdate transport system regulatory protein</fullName>
    </submittedName>
</protein>
<evidence type="ECO:0000256" key="1">
    <source>
        <dbReference type="ARBA" id="ARBA00022505"/>
    </source>
</evidence>